<dbReference type="OrthoDB" id="417010at2759"/>
<evidence type="ECO:0000256" key="3">
    <source>
        <dbReference type="ARBA" id="ARBA00022723"/>
    </source>
</evidence>
<dbReference type="RefSeq" id="XP_002778246.1">
    <property type="nucleotide sequence ID" value="XM_002778200.1"/>
</dbReference>
<evidence type="ECO:0000313" key="13">
    <source>
        <dbReference type="Proteomes" id="UP000007800"/>
    </source>
</evidence>
<feature type="compositionally biased region" description="Polar residues" evidence="9">
    <location>
        <begin position="638"/>
        <end position="647"/>
    </location>
</feature>
<keyword evidence="6" id="KW-0832">Ubl conjugation</keyword>
<dbReference type="EMBL" id="GG677899">
    <property type="protein sequence ID" value="EER10041.1"/>
    <property type="molecule type" value="Genomic_DNA"/>
</dbReference>
<evidence type="ECO:0000256" key="9">
    <source>
        <dbReference type="SAM" id="MobiDB-lite"/>
    </source>
</evidence>
<dbReference type="AlphaFoldDB" id="C5KZL3"/>
<dbReference type="GO" id="GO:0008270">
    <property type="term" value="F:zinc ion binding"/>
    <property type="evidence" value="ECO:0007669"/>
    <property type="project" value="UniProtKB-KW"/>
</dbReference>
<dbReference type="PROSITE" id="PS50089">
    <property type="entry name" value="ZF_RING_2"/>
    <property type="match status" value="1"/>
</dbReference>
<evidence type="ECO:0000256" key="2">
    <source>
        <dbReference type="ARBA" id="ARBA00022443"/>
    </source>
</evidence>
<evidence type="ECO:0000256" key="4">
    <source>
        <dbReference type="ARBA" id="ARBA00022771"/>
    </source>
</evidence>
<dbReference type="SUPFAM" id="SSF50044">
    <property type="entry name" value="SH3-domain"/>
    <property type="match status" value="3"/>
</dbReference>
<keyword evidence="5" id="KW-0862">Zinc</keyword>
<keyword evidence="2 8" id="KW-0728">SH3 domain</keyword>
<keyword evidence="13" id="KW-1185">Reference proteome</keyword>
<dbReference type="Pfam" id="PF00097">
    <property type="entry name" value="zf-C3HC4"/>
    <property type="match status" value="1"/>
</dbReference>
<evidence type="ECO:0000256" key="5">
    <source>
        <dbReference type="ARBA" id="ARBA00022833"/>
    </source>
</evidence>
<dbReference type="InterPro" id="IPR018957">
    <property type="entry name" value="Znf_C3HC4_RING-type"/>
</dbReference>
<dbReference type="CDD" id="cd08161">
    <property type="entry name" value="SET"/>
    <property type="match status" value="1"/>
</dbReference>
<sequence>MQKLSYLDGMHSCLMQGMYVGQMLNMGGKGTTFNNCEFHIVDVTTNGGSLGRSKGVPTAMKAVVVRATRYIFPGEELYVSYGASFWNKQGVVCLEPPPVDLTTRWRPLISARVTDREACKSTGGYGSDLEDSSHTLDDPIHKLPLDEIKIDTDQLLNPTPESEEFVCKICHTYIVGCHPKITKCSHMFCGDCLEEWSQIQPTFRSWVQVARTAGQARNVPCPVCKTPLNDKKEIFSINPPDPQRPECQSIWKMLSSLKIKCHYDPDFDPTGSCHWTGTYSTYQAHAKECRACKSGVVIAPNTTQPGFHTQTDKAGSDEESEHEGQCQTAKIHTVMIPFEGAKANSQELGGHVISVGVHDQVSVDDKSENGLWVHGTNITRSSSEGWFPAYCLKRLDEYVESEGLVPSGAQPIANADREVQGSAAAEAAAKMPTVLAERASIIRDFDPHTIMIGSDSLDQFLPVSEGEVVVVWQRRARAGWNLCVSGDGSRLGWVPDNRCKTIREGMGYAVTEAGVVTSPSARQSRPSSAHAGGGKMQHNAPSIASTYIARRAYDSNDRPNELSIMIGDIISIRGGISHQTINGWTLGTVVGQGGKKEGWFPRWVLKDQTKTAPTVNKKAQCAMCGTTCSAVNTVLYGSGSQDSSIRQQHSRPAPKQTTKMDEFCSRKCWDRYVDAKLKA</sequence>
<evidence type="ECO:0000259" key="10">
    <source>
        <dbReference type="PROSITE" id="PS50002"/>
    </source>
</evidence>
<evidence type="ECO:0000256" key="8">
    <source>
        <dbReference type="PROSITE-ProRule" id="PRU00192"/>
    </source>
</evidence>
<dbReference type="InterPro" id="IPR036028">
    <property type="entry name" value="SH3-like_dom_sf"/>
</dbReference>
<feature type="domain" description="SH3" evidence="10">
    <location>
        <begin position="542"/>
        <end position="610"/>
    </location>
</feature>
<dbReference type="InParanoid" id="C5KZL3"/>
<evidence type="ECO:0000259" key="11">
    <source>
        <dbReference type="PROSITE" id="PS50089"/>
    </source>
</evidence>
<proteinExistence type="inferred from homology"/>
<dbReference type="SMART" id="SM00326">
    <property type="entry name" value="SH3"/>
    <property type="match status" value="3"/>
</dbReference>
<dbReference type="InterPro" id="IPR001452">
    <property type="entry name" value="SH3_domain"/>
</dbReference>
<reference evidence="12 13" key="1">
    <citation type="submission" date="2008-07" db="EMBL/GenBank/DDBJ databases">
        <authorList>
            <person name="El-Sayed N."/>
            <person name="Caler E."/>
            <person name="Inman J."/>
            <person name="Amedeo P."/>
            <person name="Hass B."/>
            <person name="Wortman J."/>
        </authorList>
    </citation>
    <scope>NUCLEOTIDE SEQUENCE [LARGE SCALE GENOMIC DNA]</scope>
    <source>
        <strain evidence="13">ATCC 50983 / TXsc</strain>
    </source>
</reference>
<keyword evidence="3" id="KW-0479">Metal-binding</keyword>
<evidence type="ECO:0000313" key="12">
    <source>
        <dbReference type="EMBL" id="EER10041.1"/>
    </source>
</evidence>
<gene>
    <name evidence="12" type="ORF">Pmar_PMAR007037</name>
</gene>
<dbReference type="InterPro" id="IPR017907">
    <property type="entry name" value="Znf_RING_CS"/>
</dbReference>
<dbReference type="PROSITE" id="PS50002">
    <property type="entry name" value="SH3"/>
    <property type="match status" value="1"/>
</dbReference>
<feature type="compositionally biased region" description="Low complexity" evidence="9">
    <location>
        <begin position="518"/>
        <end position="529"/>
    </location>
</feature>
<dbReference type="Gene3D" id="2.30.30.40">
    <property type="entry name" value="SH3 Domains"/>
    <property type="match status" value="1"/>
</dbReference>
<dbReference type="InterPro" id="IPR046341">
    <property type="entry name" value="SET_dom_sf"/>
</dbReference>
<protein>
    <submittedName>
        <fullName evidence="12">Uncharacterized protein</fullName>
    </submittedName>
</protein>
<dbReference type="SUPFAM" id="SSF57850">
    <property type="entry name" value="RING/U-box"/>
    <property type="match status" value="1"/>
</dbReference>
<dbReference type="Gene3D" id="3.30.40.10">
    <property type="entry name" value="Zinc/RING finger domain, C3HC4 (zinc finger)"/>
    <property type="match status" value="1"/>
</dbReference>
<comment type="similarity">
    <text evidence="1">Belongs to the SH3RF family.</text>
</comment>
<evidence type="ECO:0000256" key="1">
    <source>
        <dbReference type="ARBA" id="ARBA00008649"/>
    </source>
</evidence>
<dbReference type="Proteomes" id="UP000007800">
    <property type="component" value="Unassembled WGS sequence"/>
</dbReference>
<keyword evidence="4 7" id="KW-0863">Zinc-finger</keyword>
<evidence type="ECO:0000256" key="7">
    <source>
        <dbReference type="PROSITE-ProRule" id="PRU00175"/>
    </source>
</evidence>
<dbReference type="SMART" id="SM00184">
    <property type="entry name" value="RING"/>
    <property type="match status" value="1"/>
</dbReference>
<evidence type="ECO:0000256" key="6">
    <source>
        <dbReference type="ARBA" id="ARBA00022843"/>
    </source>
</evidence>
<feature type="domain" description="RING-type" evidence="11">
    <location>
        <begin position="167"/>
        <end position="225"/>
    </location>
</feature>
<name>C5KZL3_PERM5</name>
<organism evidence="13">
    <name type="scientific">Perkinsus marinus (strain ATCC 50983 / TXsc)</name>
    <dbReference type="NCBI Taxonomy" id="423536"/>
    <lineage>
        <taxon>Eukaryota</taxon>
        <taxon>Sar</taxon>
        <taxon>Alveolata</taxon>
        <taxon>Perkinsozoa</taxon>
        <taxon>Perkinsea</taxon>
        <taxon>Perkinsida</taxon>
        <taxon>Perkinsidae</taxon>
        <taxon>Perkinsus</taxon>
    </lineage>
</organism>
<feature type="region of interest" description="Disordered" evidence="9">
    <location>
        <begin position="517"/>
        <end position="538"/>
    </location>
</feature>
<dbReference type="GeneID" id="9038319"/>
<dbReference type="InterPro" id="IPR013083">
    <property type="entry name" value="Znf_RING/FYVE/PHD"/>
</dbReference>
<dbReference type="PANTHER" id="PTHR10131">
    <property type="entry name" value="TNF RECEPTOR ASSOCIATED FACTOR"/>
    <property type="match status" value="1"/>
</dbReference>
<accession>C5KZL3</accession>
<dbReference type="PANTHER" id="PTHR10131:SF94">
    <property type="entry name" value="TNF RECEPTOR-ASSOCIATED FACTOR 4"/>
    <property type="match status" value="1"/>
</dbReference>
<feature type="region of interest" description="Disordered" evidence="9">
    <location>
        <begin position="638"/>
        <end position="658"/>
    </location>
</feature>
<dbReference type="SUPFAM" id="SSF82199">
    <property type="entry name" value="SET domain"/>
    <property type="match status" value="1"/>
</dbReference>
<dbReference type="InterPro" id="IPR001841">
    <property type="entry name" value="Znf_RING"/>
</dbReference>
<dbReference type="PROSITE" id="PS00518">
    <property type="entry name" value="ZF_RING_1"/>
    <property type="match status" value="1"/>
</dbReference>